<keyword evidence="2" id="KW-1185">Reference proteome</keyword>
<dbReference type="InterPro" id="IPR012349">
    <property type="entry name" value="Split_barrel_FMN-bd"/>
</dbReference>
<accession>A0ABS8ALE2</accession>
<reference evidence="1" key="1">
    <citation type="submission" date="2021-10" db="EMBL/GenBank/DDBJ databases">
        <authorList>
            <person name="Dean J.D."/>
            <person name="Kim M.K."/>
            <person name="Newey C.N."/>
            <person name="Stoker T.S."/>
            <person name="Thompson D.W."/>
            <person name="Grose J.H."/>
        </authorList>
    </citation>
    <scope>NUCLEOTIDE SEQUENCE</scope>
    <source>
        <strain evidence="1">BT635</strain>
    </source>
</reference>
<protein>
    <submittedName>
        <fullName evidence="1">FMN-binding negative transcriptional regulator</fullName>
    </submittedName>
</protein>
<dbReference type="PANTHER" id="PTHR35802">
    <property type="entry name" value="PROTEASE SYNTHASE AND SPORULATION PROTEIN PAI 2"/>
    <property type="match status" value="1"/>
</dbReference>
<dbReference type="EMBL" id="JAJADQ010000018">
    <property type="protein sequence ID" value="MCB2380487.1"/>
    <property type="molecule type" value="Genomic_DNA"/>
</dbReference>
<comment type="caution">
    <text evidence="1">The sequence shown here is derived from an EMBL/GenBank/DDBJ whole genome shotgun (WGS) entry which is preliminary data.</text>
</comment>
<dbReference type="Proteomes" id="UP001165297">
    <property type="component" value="Unassembled WGS sequence"/>
</dbReference>
<dbReference type="Gene3D" id="2.30.110.10">
    <property type="entry name" value="Electron Transport, Fmn-binding Protein, Chain A"/>
    <property type="match status" value="1"/>
</dbReference>
<name>A0ABS8ALE2_9BACT</name>
<gene>
    <name evidence="1" type="ORF">LGH70_23035</name>
</gene>
<dbReference type="SUPFAM" id="SSF50475">
    <property type="entry name" value="FMN-binding split barrel"/>
    <property type="match status" value="1"/>
</dbReference>
<dbReference type="InterPro" id="IPR007396">
    <property type="entry name" value="TR_PAI2-type"/>
</dbReference>
<sequence>MYIPAGFEFADHPSLVAFLQRYSFATLISVDQGLPVATHLPFSILSDGAQLRLTAHLARANPQWRSWAGQEVLVIFAEPHAYISPTLYEKRESVPTWDYLAVHAYGQVRLLESEADTTQALQQLIATYEPSYQGQWDSLPAAYKAGMFRGIVAFEIEVTHLQGQQKVSQNKSAAERAAIATHLASSDDALARELAPYIQIG</sequence>
<organism evidence="1 2">
    <name type="scientific">Hymenobacter nitidus</name>
    <dbReference type="NCBI Taxonomy" id="2880929"/>
    <lineage>
        <taxon>Bacteria</taxon>
        <taxon>Pseudomonadati</taxon>
        <taxon>Bacteroidota</taxon>
        <taxon>Cytophagia</taxon>
        <taxon>Cytophagales</taxon>
        <taxon>Hymenobacteraceae</taxon>
        <taxon>Hymenobacter</taxon>
    </lineage>
</organism>
<evidence type="ECO:0000313" key="2">
    <source>
        <dbReference type="Proteomes" id="UP001165297"/>
    </source>
</evidence>
<dbReference type="PIRSF" id="PIRSF010372">
    <property type="entry name" value="PaiB"/>
    <property type="match status" value="1"/>
</dbReference>
<proteinExistence type="predicted"/>
<dbReference type="RefSeq" id="WP_226190529.1">
    <property type="nucleotide sequence ID" value="NZ_JAJADQ010000018.1"/>
</dbReference>
<dbReference type="Pfam" id="PF04299">
    <property type="entry name" value="FMN_bind_2"/>
    <property type="match status" value="1"/>
</dbReference>
<dbReference type="PANTHER" id="PTHR35802:SF1">
    <property type="entry name" value="PROTEASE SYNTHASE AND SPORULATION PROTEIN PAI 2"/>
    <property type="match status" value="1"/>
</dbReference>
<evidence type="ECO:0000313" key="1">
    <source>
        <dbReference type="EMBL" id="MCB2380487.1"/>
    </source>
</evidence>